<dbReference type="AlphaFoldDB" id="A0A9W7WFQ4"/>
<sequence length="52" mass="5761">MMHLSSRPIRRHSWICLTAHAARSAGTPGEREEGCLTPPLHSGGYEIHHVSE</sequence>
<reference evidence="2" key="1">
    <citation type="submission" date="2021-02" db="EMBL/GenBank/DDBJ databases">
        <title>Comparative genomics reveals that relaxation of natural selection precedes convergent phenotypic evolution of cavefish.</title>
        <authorList>
            <person name="Peng Z."/>
        </authorList>
    </citation>
    <scope>NUCLEOTIDE SEQUENCE</scope>
    <source>
        <tissue evidence="2">Muscle</tissue>
    </source>
</reference>
<keyword evidence="3" id="KW-1185">Reference proteome</keyword>
<evidence type="ECO:0000313" key="3">
    <source>
        <dbReference type="Proteomes" id="UP001059041"/>
    </source>
</evidence>
<feature type="region of interest" description="Disordered" evidence="1">
    <location>
        <begin position="22"/>
        <end position="52"/>
    </location>
</feature>
<protein>
    <submittedName>
        <fullName evidence="2">Uncharacterized protein</fullName>
    </submittedName>
</protein>
<gene>
    <name evidence="2" type="ORF">IRJ41_021319</name>
</gene>
<comment type="caution">
    <text evidence="2">The sequence shown here is derived from an EMBL/GenBank/DDBJ whole genome shotgun (WGS) entry which is preliminary data.</text>
</comment>
<dbReference type="Proteomes" id="UP001059041">
    <property type="component" value="Linkage Group LG17"/>
</dbReference>
<proteinExistence type="predicted"/>
<feature type="non-terminal residue" evidence="2">
    <location>
        <position position="52"/>
    </location>
</feature>
<accession>A0A9W7WFQ4</accession>
<name>A0A9W7WFQ4_TRIRA</name>
<evidence type="ECO:0000256" key="1">
    <source>
        <dbReference type="SAM" id="MobiDB-lite"/>
    </source>
</evidence>
<dbReference type="EMBL" id="JAFHDT010000017">
    <property type="protein sequence ID" value="KAI7798061.1"/>
    <property type="molecule type" value="Genomic_DNA"/>
</dbReference>
<organism evidence="2 3">
    <name type="scientific">Triplophysa rosa</name>
    <name type="common">Cave loach</name>
    <dbReference type="NCBI Taxonomy" id="992332"/>
    <lineage>
        <taxon>Eukaryota</taxon>
        <taxon>Metazoa</taxon>
        <taxon>Chordata</taxon>
        <taxon>Craniata</taxon>
        <taxon>Vertebrata</taxon>
        <taxon>Euteleostomi</taxon>
        <taxon>Actinopterygii</taxon>
        <taxon>Neopterygii</taxon>
        <taxon>Teleostei</taxon>
        <taxon>Ostariophysi</taxon>
        <taxon>Cypriniformes</taxon>
        <taxon>Nemacheilidae</taxon>
        <taxon>Triplophysa</taxon>
    </lineage>
</organism>
<evidence type="ECO:0000313" key="2">
    <source>
        <dbReference type="EMBL" id="KAI7798061.1"/>
    </source>
</evidence>